<dbReference type="AlphaFoldDB" id="A0A948WZK8"/>
<dbReference type="FunFam" id="3.40.50.300:FF:000300">
    <property type="entry name" value="Transcription-repair-coupling factor"/>
    <property type="match status" value="1"/>
</dbReference>
<dbReference type="SMART" id="SM00982">
    <property type="entry name" value="TRCF"/>
    <property type="match status" value="1"/>
</dbReference>
<keyword evidence="2 13" id="KW-0963">Cytoplasm</keyword>
<dbReference type="Gene3D" id="3.40.50.11140">
    <property type="match status" value="1"/>
</dbReference>
<dbReference type="InterPro" id="IPR003711">
    <property type="entry name" value="CarD-like/TRCF_RID"/>
</dbReference>
<comment type="similarity">
    <text evidence="10 13">In the N-terminal section; belongs to the UvrB family.</text>
</comment>
<dbReference type="EMBL" id="JAHLFE010000104">
    <property type="protein sequence ID" value="MBU3844244.1"/>
    <property type="molecule type" value="Genomic_DNA"/>
</dbReference>
<evidence type="ECO:0000256" key="11">
    <source>
        <dbReference type="ARBA" id="ARBA00061399"/>
    </source>
</evidence>
<dbReference type="InterPro" id="IPR011545">
    <property type="entry name" value="DEAD/DEAH_box_helicase_dom"/>
</dbReference>
<dbReference type="InterPro" id="IPR036101">
    <property type="entry name" value="CarD-like/TRCF_RID_sf"/>
</dbReference>
<evidence type="ECO:0000256" key="5">
    <source>
        <dbReference type="ARBA" id="ARBA00022801"/>
    </source>
</evidence>
<dbReference type="Gene3D" id="3.40.50.11180">
    <property type="match status" value="1"/>
</dbReference>
<evidence type="ECO:0000256" key="10">
    <source>
        <dbReference type="ARBA" id="ARBA00061104"/>
    </source>
</evidence>
<dbReference type="FunFam" id="3.40.50.300:FF:000546">
    <property type="entry name" value="Transcription-repair-coupling factor"/>
    <property type="match status" value="1"/>
</dbReference>
<dbReference type="Pfam" id="PF03461">
    <property type="entry name" value="TRCF"/>
    <property type="match status" value="1"/>
</dbReference>
<feature type="domain" description="Helicase ATP-binding" evidence="14">
    <location>
        <begin position="720"/>
        <end position="881"/>
    </location>
</feature>
<evidence type="ECO:0000259" key="14">
    <source>
        <dbReference type="PROSITE" id="PS51192"/>
    </source>
</evidence>
<dbReference type="SMART" id="SM00487">
    <property type="entry name" value="DEXDc"/>
    <property type="match status" value="1"/>
</dbReference>
<organism evidence="16 17">
    <name type="scientific">Candidatus Anaerobiospirillum pullicola</name>
    <dbReference type="NCBI Taxonomy" id="2838451"/>
    <lineage>
        <taxon>Bacteria</taxon>
        <taxon>Pseudomonadati</taxon>
        <taxon>Pseudomonadota</taxon>
        <taxon>Gammaproteobacteria</taxon>
        <taxon>Aeromonadales</taxon>
        <taxon>Succinivibrionaceae</taxon>
        <taxon>Anaerobiospirillum</taxon>
    </lineage>
</organism>
<dbReference type="SUPFAM" id="SSF143517">
    <property type="entry name" value="TRCF domain-like"/>
    <property type="match status" value="1"/>
</dbReference>
<evidence type="ECO:0000313" key="16">
    <source>
        <dbReference type="EMBL" id="MBU3844244.1"/>
    </source>
</evidence>
<evidence type="ECO:0000256" key="12">
    <source>
        <dbReference type="ARBA" id="ARBA00070128"/>
    </source>
</evidence>
<dbReference type="Gene3D" id="2.40.10.170">
    <property type="match status" value="1"/>
</dbReference>
<evidence type="ECO:0000256" key="9">
    <source>
        <dbReference type="ARBA" id="ARBA00023204"/>
    </source>
</evidence>
<dbReference type="Pfam" id="PF02559">
    <property type="entry name" value="CarD_TRCF_RID"/>
    <property type="match status" value="1"/>
</dbReference>
<dbReference type="GO" id="GO:0000716">
    <property type="term" value="P:transcription-coupled nucleotide-excision repair, DNA damage recognition"/>
    <property type="evidence" value="ECO:0007669"/>
    <property type="project" value="UniProtKB-UniRule"/>
</dbReference>
<evidence type="ECO:0000256" key="2">
    <source>
        <dbReference type="ARBA" id="ARBA00022490"/>
    </source>
</evidence>
<dbReference type="SMART" id="SM01058">
    <property type="entry name" value="CarD_TRCF"/>
    <property type="match status" value="1"/>
</dbReference>
<dbReference type="GO" id="GO:0003678">
    <property type="term" value="F:DNA helicase activity"/>
    <property type="evidence" value="ECO:0007669"/>
    <property type="project" value="TreeGrafter"/>
</dbReference>
<dbReference type="SUPFAM" id="SSF141259">
    <property type="entry name" value="CarD-like"/>
    <property type="match status" value="1"/>
</dbReference>
<comment type="function">
    <text evidence="13">Couples transcription and DNA repair by recognizing RNA polymerase (RNAP) stalled at DNA lesions. Mediates ATP-dependent release of RNAP and its truncated transcript from the DNA, and recruitment of nucleotide excision repair machinery to the damaged site.</text>
</comment>
<keyword evidence="4 13" id="KW-0227">DNA damage</keyword>
<dbReference type="Pfam" id="PF21132">
    <property type="entry name" value="MFD_D3"/>
    <property type="match status" value="1"/>
</dbReference>
<dbReference type="InterPro" id="IPR037235">
    <property type="entry name" value="TRCF-like_C_D7"/>
</dbReference>
<dbReference type="PANTHER" id="PTHR47964">
    <property type="entry name" value="ATP-DEPENDENT DNA HELICASE HOMOLOG RECG, CHLOROPLASTIC"/>
    <property type="match status" value="1"/>
</dbReference>
<evidence type="ECO:0000256" key="8">
    <source>
        <dbReference type="ARBA" id="ARBA00023125"/>
    </source>
</evidence>
<keyword evidence="7 13" id="KW-0067">ATP-binding</keyword>
<keyword evidence="5 13" id="KW-0378">Hydrolase</keyword>
<comment type="subcellular location">
    <subcellularLocation>
        <location evidence="1 13">Cytoplasm</location>
    </subcellularLocation>
</comment>
<dbReference type="PANTHER" id="PTHR47964:SF1">
    <property type="entry name" value="ATP-DEPENDENT DNA HELICASE HOMOLOG RECG, CHLOROPLASTIC"/>
    <property type="match status" value="1"/>
</dbReference>
<dbReference type="SUPFAM" id="SSF52540">
    <property type="entry name" value="P-loop containing nucleoside triphosphate hydrolases"/>
    <property type="match status" value="4"/>
</dbReference>
<dbReference type="Gene3D" id="3.90.1150.50">
    <property type="entry name" value="Transcription-repair-coupling factor, D7 domain"/>
    <property type="match status" value="1"/>
</dbReference>
<protein>
    <recommendedName>
        <fullName evidence="12 13">Transcription-repair-coupling factor</fullName>
        <shortName evidence="13">TRCF</shortName>
        <ecNumber evidence="13">3.6.4.-</ecNumber>
    </recommendedName>
</protein>
<dbReference type="GO" id="GO:0005737">
    <property type="term" value="C:cytoplasm"/>
    <property type="evidence" value="ECO:0007669"/>
    <property type="project" value="UniProtKB-SubCell"/>
</dbReference>
<dbReference type="PROSITE" id="PS51194">
    <property type="entry name" value="HELICASE_CTER"/>
    <property type="match status" value="1"/>
</dbReference>
<reference evidence="16" key="2">
    <citation type="submission" date="2021-04" db="EMBL/GenBank/DDBJ databases">
        <authorList>
            <person name="Gilroy R."/>
        </authorList>
    </citation>
    <scope>NUCLEOTIDE SEQUENCE</scope>
    <source>
        <strain evidence="16">378</strain>
    </source>
</reference>
<evidence type="ECO:0000256" key="7">
    <source>
        <dbReference type="ARBA" id="ARBA00022840"/>
    </source>
</evidence>
<gene>
    <name evidence="13 16" type="primary">mfd</name>
    <name evidence="16" type="ORF">H9847_05155</name>
</gene>
<evidence type="ECO:0000256" key="6">
    <source>
        <dbReference type="ARBA" id="ARBA00022806"/>
    </source>
</evidence>
<dbReference type="InterPro" id="IPR001650">
    <property type="entry name" value="Helicase_C-like"/>
</dbReference>
<accession>A0A948WZK8</accession>
<dbReference type="InterPro" id="IPR005118">
    <property type="entry name" value="TRCF_C"/>
</dbReference>
<dbReference type="Pfam" id="PF00271">
    <property type="entry name" value="Helicase_C"/>
    <property type="match status" value="1"/>
</dbReference>
<evidence type="ECO:0000259" key="15">
    <source>
        <dbReference type="PROSITE" id="PS51194"/>
    </source>
</evidence>
<evidence type="ECO:0000256" key="3">
    <source>
        <dbReference type="ARBA" id="ARBA00022741"/>
    </source>
</evidence>
<evidence type="ECO:0000256" key="1">
    <source>
        <dbReference type="ARBA" id="ARBA00004496"/>
    </source>
</evidence>
<dbReference type="CDD" id="cd17991">
    <property type="entry name" value="DEXHc_TRCF"/>
    <property type="match status" value="1"/>
</dbReference>
<dbReference type="Gene3D" id="3.30.2060.10">
    <property type="entry name" value="Penicillin-binding protein 1b domain"/>
    <property type="match status" value="1"/>
</dbReference>
<keyword evidence="3 13" id="KW-0547">Nucleotide-binding</keyword>
<dbReference type="InterPro" id="IPR048635">
    <property type="entry name" value="MFD_D3"/>
</dbReference>
<dbReference type="GO" id="GO:0005524">
    <property type="term" value="F:ATP binding"/>
    <property type="evidence" value="ECO:0007669"/>
    <property type="project" value="UniProtKB-UniRule"/>
</dbReference>
<dbReference type="HAMAP" id="MF_00969">
    <property type="entry name" value="TRCF"/>
    <property type="match status" value="1"/>
</dbReference>
<keyword evidence="6" id="KW-0347">Helicase</keyword>
<evidence type="ECO:0000256" key="13">
    <source>
        <dbReference type="HAMAP-Rule" id="MF_00969"/>
    </source>
</evidence>
<dbReference type="Pfam" id="PF00270">
    <property type="entry name" value="DEAD"/>
    <property type="match status" value="1"/>
</dbReference>
<dbReference type="GO" id="GO:0006355">
    <property type="term" value="P:regulation of DNA-templated transcription"/>
    <property type="evidence" value="ECO:0007669"/>
    <property type="project" value="UniProtKB-UniRule"/>
</dbReference>
<feature type="domain" description="Helicase C-terminal" evidence="15">
    <location>
        <begin position="903"/>
        <end position="1056"/>
    </location>
</feature>
<comment type="similarity">
    <text evidence="11 13">In the C-terminal section; belongs to the helicase family. RecG subfamily.</text>
</comment>
<dbReference type="GO" id="GO:0003684">
    <property type="term" value="F:damaged DNA binding"/>
    <property type="evidence" value="ECO:0007669"/>
    <property type="project" value="InterPro"/>
</dbReference>
<dbReference type="PROSITE" id="PS51192">
    <property type="entry name" value="HELICASE_ATP_BIND_1"/>
    <property type="match status" value="1"/>
</dbReference>
<dbReference type="Pfam" id="PF17757">
    <property type="entry name" value="UvrB_inter"/>
    <property type="match status" value="1"/>
</dbReference>
<dbReference type="Gene3D" id="3.40.50.300">
    <property type="entry name" value="P-loop containing nucleotide triphosphate hydrolases"/>
    <property type="match status" value="2"/>
</dbReference>
<dbReference type="InterPro" id="IPR041471">
    <property type="entry name" value="UvrB_inter"/>
</dbReference>
<dbReference type="InterPro" id="IPR014001">
    <property type="entry name" value="Helicase_ATP-bd"/>
</dbReference>
<comment type="caution">
    <text evidence="16">The sequence shown here is derived from an EMBL/GenBank/DDBJ whole genome shotgun (WGS) entry which is preliminary data.</text>
</comment>
<dbReference type="InterPro" id="IPR027417">
    <property type="entry name" value="P-loop_NTPase"/>
</dbReference>
<keyword evidence="8 13" id="KW-0238">DNA-binding</keyword>
<dbReference type="EC" id="3.6.4.-" evidence="13"/>
<evidence type="ECO:0000256" key="4">
    <source>
        <dbReference type="ARBA" id="ARBA00022763"/>
    </source>
</evidence>
<dbReference type="SMART" id="SM00490">
    <property type="entry name" value="HELICc"/>
    <property type="match status" value="1"/>
</dbReference>
<dbReference type="Proteomes" id="UP000733611">
    <property type="component" value="Unassembled WGS sequence"/>
</dbReference>
<proteinExistence type="inferred from homology"/>
<dbReference type="GO" id="GO:0016787">
    <property type="term" value="F:hydrolase activity"/>
    <property type="evidence" value="ECO:0007669"/>
    <property type="project" value="UniProtKB-KW"/>
</dbReference>
<sequence length="1262" mass="141580">MQRSELLLSNISPQGKVVGNLIGSALSLEIAVHKNQSPDTVVVICADSNEAARLEQELRYLCPQERIMVFHDYETLPYDVLSPHQDIISSRLEFLSLAPAMHGGIVITSINAVMQRLPPIEYISQNSFVLKVGDRCDLDSLRATFTAHGYLQVEQVLDHGEFAIRGSILDIFPMGCTQPLRIDFFDDEVDTIAYFDVQSQRSQQKIDEIKLLPANEFPLDEDSISIFRSRYRDAFANQHFQSHVIYQAVSKGSIPAGIEYYLPLFFAHTNTFFEYLNPQTQFILVGDIRNTLNTYDQELHNRHQLFIGNIDHPALPVYEVFLSPDEFFTSLHKRDRLFLKSDSLTLEEMGTRLHYQAPCVAVPDIALDHRQQNSAQKLIDFVQEFCVKHHGRILISAMSEGRRQNVRDLLPQELIKSVGLQPASSIDDFLASDAPFMLTIAPFDQGVIWDSSLSKQTQVSASTLRLAQAVFADNAADADSNEGADTELADAAADSEIAHAEGQSALEEDLLAVTTEAAASAAEAEANAHEGNVRIKWAPLKLSTPLAFITETELLGFKLVRQRQGNKRRQQLDQDTIIKNLAQLQEGQIVVHIDHGIGKYRGLKTEVINGIKGEYLTIEYQNGDMLSIPITSLNKVARYSGESNPQLSKLGTDTWSKKKNKAAQKVRDVAAELLDIYAQRELKRGFAFHIDEHALDEFVSAFPYEETEDQRKAIEQTLADMARPVAMDRLICGDVGFGKTEVALRAAFVAASNGKQVAVLAPTTILAEQHFQNFKERFATTAINVDMLSRFRSSKEQTDTINKLARGEIDIIIGTHRLLSSRIKFKDLGLLIIDEEHRFGVRQKEALKALRAEVDLLTLTATPIPRTLNMAMEGMRELSIIATPPEHRLAVKTFIHEDNDQLCREAILRELRRGGQVYYLHNDVATMNIKADNLAKLVPEAKIEIAHGQMDERMLQHVMQDFYHQRFNVLLCSTIIENGLDIPTANTIIIDRADLLGLAQLHQIRGRVGRSHHQAYAYFFTPPRAALGVDAKRRLEAIASIDELGAGFVLASHDLEIRGAGELLGEEQSGQIESVGFALYMDMLNAAVKALKEGHEPSLSEISLNECEVDMHLSALLPADYIHDVNTRLSMYKRIASCNTLDEFDDLKIELIDRFGSLPVETENLFALSRLKRMASLLGVLKIRGDDKGASLEFANHHKVYNEYIISLVQKSKHGEYRITRDNVLRYNLPENQNNSRLKILGMVLRALYTHSSLYDAPAAQQ</sequence>
<name>A0A948WZK8_9GAMM</name>
<reference evidence="16" key="1">
    <citation type="journal article" date="2021" name="PeerJ">
        <title>Extensive microbial diversity within the chicken gut microbiome revealed by metagenomics and culture.</title>
        <authorList>
            <person name="Gilroy R."/>
            <person name="Ravi A."/>
            <person name="Getino M."/>
            <person name="Pursley I."/>
            <person name="Horton D.L."/>
            <person name="Alikhan N.F."/>
            <person name="Baker D."/>
            <person name="Gharbi K."/>
            <person name="Hall N."/>
            <person name="Watson M."/>
            <person name="Adriaenssens E.M."/>
            <person name="Foster-Nyarko E."/>
            <person name="Jarju S."/>
            <person name="Secka A."/>
            <person name="Antonio M."/>
            <person name="Oren A."/>
            <person name="Chaudhuri R.R."/>
            <person name="La Ragione R."/>
            <person name="Hildebrand F."/>
            <person name="Pallen M.J."/>
        </authorList>
    </citation>
    <scope>NUCLEOTIDE SEQUENCE</scope>
    <source>
        <strain evidence="16">378</strain>
    </source>
</reference>
<keyword evidence="9 13" id="KW-0234">DNA repair</keyword>
<dbReference type="InterPro" id="IPR004576">
    <property type="entry name" value="Mfd"/>
</dbReference>
<dbReference type="InterPro" id="IPR047112">
    <property type="entry name" value="RecG/Mfd"/>
</dbReference>
<dbReference type="NCBIfam" id="TIGR00580">
    <property type="entry name" value="mfd"/>
    <property type="match status" value="1"/>
</dbReference>
<evidence type="ECO:0000313" key="17">
    <source>
        <dbReference type="Proteomes" id="UP000733611"/>
    </source>
</evidence>